<gene>
    <name evidence="1" type="ORF">SKAU_G00130990</name>
</gene>
<accession>A0A9Q1FRE8</accession>
<dbReference type="Proteomes" id="UP001152622">
    <property type="component" value="Chromosome 4"/>
</dbReference>
<organism evidence="1 2">
    <name type="scientific">Synaphobranchus kaupii</name>
    <name type="common">Kaup's arrowtooth eel</name>
    <dbReference type="NCBI Taxonomy" id="118154"/>
    <lineage>
        <taxon>Eukaryota</taxon>
        <taxon>Metazoa</taxon>
        <taxon>Chordata</taxon>
        <taxon>Craniata</taxon>
        <taxon>Vertebrata</taxon>
        <taxon>Euteleostomi</taxon>
        <taxon>Actinopterygii</taxon>
        <taxon>Neopterygii</taxon>
        <taxon>Teleostei</taxon>
        <taxon>Anguilliformes</taxon>
        <taxon>Synaphobranchidae</taxon>
        <taxon>Synaphobranchus</taxon>
    </lineage>
</organism>
<evidence type="ECO:0000313" key="2">
    <source>
        <dbReference type="Proteomes" id="UP001152622"/>
    </source>
</evidence>
<keyword evidence="2" id="KW-1185">Reference proteome</keyword>
<comment type="caution">
    <text evidence="1">The sequence shown here is derived from an EMBL/GenBank/DDBJ whole genome shotgun (WGS) entry which is preliminary data.</text>
</comment>
<dbReference type="EMBL" id="JAINUF010000004">
    <property type="protein sequence ID" value="KAJ8364268.1"/>
    <property type="molecule type" value="Genomic_DNA"/>
</dbReference>
<name>A0A9Q1FRE8_SYNKA</name>
<sequence>MDKRPRPIRPTILLDCLEVLPNFHSIHHLPFPTINLLTISTFTYSSTASSLRTSTIRVYLVVPTTNLNSSPGSILSTHITTLCQGYHSPSTSSILQ</sequence>
<dbReference type="OrthoDB" id="8906724at2759"/>
<proteinExistence type="predicted"/>
<protein>
    <submittedName>
        <fullName evidence="1">Uncharacterized protein</fullName>
    </submittedName>
</protein>
<dbReference type="AlphaFoldDB" id="A0A9Q1FRE8"/>
<evidence type="ECO:0000313" key="1">
    <source>
        <dbReference type="EMBL" id="KAJ8364268.1"/>
    </source>
</evidence>
<reference evidence="1" key="1">
    <citation type="journal article" date="2023" name="Science">
        <title>Genome structures resolve the early diversification of teleost fishes.</title>
        <authorList>
            <person name="Parey E."/>
            <person name="Louis A."/>
            <person name="Montfort J."/>
            <person name="Bouchez O."/>
            <person name="Roques C."/>
            <person name="Iampietro C."/>
            <person name="Lluch J."/>
            <person name="Castinel A."/>
            <person name="Donnadieu C."/>
            <person name="Desvignes T."/>
            <person name="Floi Bucao C."/>
            <person name="Jouanno E."/>
            <person name="Wen M."/>
            <person name="Mejri S."/>
            <person name="Dirks R."/>
            <person name="Jansen H."/>
            <person name="Henkel C."/>
            <person name="Chen W.J."/>
            <person name="Zahm M."/>
            <person name="Cabau C."/>
            <person name="Klopp C."/>
            <person name="Thompson A.W."/>
            <person name="Robinson-Rechavi M."/>
            <person name="Braasch I."/>
            <person name="Lecointre G."/>
            <person name="Bobe J."/>
            <person name="Postlethwait J.H."/>
            <person name="Berthelot C."/>
            <person name="Roest Crollius H."/>
            <person name="Guiguen Y."/>
        </authorList>
    </citation>
    <scope>NUCLEOTIDE SEQUENCE</scope>
    <source>
        <strain evidence="1">WJC10195</strain>
    </source>
</reference>